<accession>A0A075LSD3</accession>
<dbReference type="SUPFAM" id="SSF48452">
    <property type="entry name" value="TPR-like"/>
    <property type="match status" value="1"/>
</dbReference>
<evidence type="ECO:0000313" key="2">
    <source>
        <dbReference type="Proteomes" id="UP000027981"/>
    </source>
</evidence>
<dbReference type="OrthoDB" id="103674at2157"/>
<sequence length="358" mass="40007">MMLDNIKALLGKGDVDGALKLVLSLKDRMLKMELLTYMIQELGEDYVEYPILLSESLATIASLAEDRDKVKALALLSYALASAGDEKKAEKFIKEALSVAKKIYYPIWKAEALAYVAYYLGLIGDTKSAFYYFNIALETLEKSNEVYSAVLPVMSLIADLSLEVGDSLETEEAIDFYSLSRQIYTSMKKFVSASQVEEKIHMVKEAFKEGSLAVKRALEKGDIDRAIAIVKYLSPEEKVAALLDISYWLFLHEREDLARTLLSDVFDIMLIKKIKPNDLELFVVAYKFIKIGLLDEALTVAGVIEDVDEASKILSEIALAYARFGNENKALSIAEAIQNEAIKKKLLKRLGGEDVGYE</sequence>
<reference evidence="2" key="1">
    <citation type="submission" date="2013-06" db="EMBL/GenBank/DDBJ databases">
        <title>Complete Genome Sequence of Hyperthermophilic Palaeococcus pacificus DY20341T, Isolated from a Deep-Sea Hydrothermal Sediments.</title>
        <authorList>
            <person name="Zeng X."/>
            <person name="Shao Z."/>
        </authorList>
    </citation>
    <scope>NUCLEOTIDE SEQUENCE [LARGE SCALE GENOMIC DNA]</scope>
    <source>
        <strain evidence="2">DY20341</strain>
    </source>
</reference>
<protein>
    <recommendedName>
        <fullName evidence="3">TRP-repeat-containing protein</fullName>
    </recommendedName>
</protein>
<dbReference type="GeneID" id="24841567"/>
<dbReference type="Gene3D" id="1.25.40.10">
    <property type="entry name" value="Tetratricopeptide repeat domain"/>
    <property type="match status" value="1"/>
</dbReference>
<dbReference type="KEGG" id="ppac:PAP_02175"/>
<reference evidence="1 2" key="2">
    <citation type="journal article" date="2015" name="Genome Announc.">
        <title>Complete Genome Sequence of Hyperthermophilic Piezophilic Archaeon Palaeococcus pacificus DY20341T, Isolated from Deep-Sea Hydrothermal Sediments.</title>
        <authorList>
            <person name="Zeng X."/>
            <person name="Jebbar M."/>
            <person name="Shao Z."/>
        </authorList>
    </citation>
    <scope>NUCLEOTIDE SEQUENCE [LARGE SCALE GENOMIC DNA]</scope>
    <source>
        <strain evidence="1 2">DY20341</strain>
    </source>
</reference>
<dbReference type="HOGENOM" id="CLU_065737_0_0_2"/>
<gene>
    <name evidence="1" type="ORF">PAP_02175</name>
</gene>
<keyword evidence="2" id="KW-1185">Reference proteome</keyword>
<name>A0A075LSD3_9EURY</name>
<proteinExistence type="predicted"/>
<dbReference type="STRING" id="1343739.PAP_02175"/>
<dbReference type="InterPro" id="IPR011990">
    <property type="entry name" value="TPR-like_helical_dom_sf"/>
</dbReference>
<dbReference type="AlphaFoldDB" id="A0A075LSD3"/>
<evidence type="ECO:0000313" key="1">
    <source>
        <dbReference type="EMBL" id="AIF68867.1"/>
    </source>
</evidence>
<evidence type="ECO:0008006" key="3">
    <source>
        <dbReference type="Google" id="ProtNLM"/>
    </source>
</evidence>
<organism evidence="1 2">
    <name type="scientific">Palaeococcus pacificus DY20341</name>
    <dbReference type="NCBI Taxonomy" id="1343739"/>
    <lineage>
        <taxon>Archaea</taxon>
        <taxon>Methanobacteriati</taxon>
        <taxon>Methanobacteriota</taxon>
        <taxon>Thermococci</taxon>
        <taxon>Thermococcales</taxon>
        <taxon>Thermococcaceae</taxon>
        <taxon>Palaeococcus</taxon>
    </lineage>
</organism>
<dbReference type="Proteomes" id="UP000027981">
    <property type="component" value="Chromosome"/>
</dbReference>
<dbReference type="EMBL" id="CP006019">
    <property type="protein sequence ID" value="AIF68867.1"/>
    <property type="molecule type" value="Genomic_DNA"/>
</dbReference>
<dbReference type="RefSeq" id="WP_052649036.1">
    <property type="nucleotide sequence ID" value="NZ_CP006019.1"/>
</dbReference>
<dbReference type="eggNOG" id="arCOG03827">
    <property type="taxonomic scope" value="Archaea"/>
</dbReference>